<dbReference type="KEGG" id="ppis:B1L02_05180"/>
<reference evidence="1 2" key="1">
    <citation type="submission" date="2018-08" db="EMBL/GenBank/DDBJ databases">
        <title>Whole Genome Sequences of Two Pseudoalteromonas piscicida Strains, DE1-A and DE2-A, which Exhibit Strong Antibacterial Activity against Vibrio vulnificus.</title>
        <authorList>
            <person name="Richards G.P."/>
            <person name="Needleman D.S."/>
            <person name="Watson M.A."/>
            <person name="Polson S.W."/>
        </authorList>
    </citation>
    <scope>NUCLEOTIDE SEQUENCE [LARGE SCALE GENOMIC DNA]</scope>
    <source>
        <strain evidence="1 2">DE2-A</strain>
    </source>
</reference>
<dbReference type="EMBL" id="CP031761">
    <property type="protein sequence ID" value="AXR02807.1"/>
    <property type="molecule type" value="Genomic_DNA"/>
</dbReference>
<evidence type="ECO:0000313" key="2">
    <source>
        <dbReference type="Proteomes" id="UP000258102"/>
    </source>
</evidence>
<sequence>MIEPLNSSIQALSCIDEMIAYKDDKMGLLYLYVPLVTTKEDICPLFSQKTATPPSLHCVKAKVFIISFAKTVQKLFKSAVLSTVCGKIRQLKQKLKKIFDLLRANHYYAPRCQRGLTDKKVLSSPRSQSAISAAW</sequence>
<organism evidence="1 2">
    <name type="scientific">Pseudoalteromonas piscicida</name>
    <dbReference type="NCBI Taxonomy" id="43662"/>
    <lineage>
        <taxon>Bacteria</taxon>
        <taxon>Pseudomonadati</taxon>
        <taxon>Pseudomonadota</taxon>
        <taxon>Gammaproteobacteria</taxon>
        <taxon>Alteromonadales</taxon>
        <taxon>Pseudoalteromonadaceae</taxon>
        <taxon>Pseudoalteromonas</taxon>
    </lineage>
</organism>
<dbReference type="RefSeq" id="WP_088530185.1">
    <property type="nucleotide sequence ID" value="NZ_CP021646.1"/>
</dbReference>
<accession>A0AAD0RHA5</accession>
<dbReference type="Proteomes" id="UP000258102">
    <property type="component" value="Chromosome 1"/>
</dbReference>
<dbReference type="AlphaFoldDB" id="A0AAD0RHA5"/>
<evidence type="ECO:0000313" key="1">
    <source>
        <dbReference type="EMBL" id="AXR02807.1"/>
    </source>
</evidence>
<gene>
    <name evidence="1" type="ORF">D0511_12590</name>
</gene>
<proteinExistence type="predicted"/>
<name>A0AAD0RHA5_PSEO7</name>
<protein>
    <submittedName>
        <fullName evidence="1">Uncharacterized protein</fullName>
    </submittedName>
</protein>